<feature type="transmembrane region" description="Helical" evidence="6">
    <location>
        <begin position="162"/>
        <end position="180"/>
    </location>
</feature>
<dbReference type="InterPro" id="IPR052185">
    <property type="entry name" value="IPC_Synthase-Related"/>
</dbReference>
<feature type="domain" description="Inositolphosphotransferase Aur1/Ipt1" evidence="7">
    <location>
        <begin position="125"/>
        <end position="294"/>
    </location>
</feature>
<dbReference type="KEGG" id="scu:SCE1572_23115"/>
<dbReference type="InterPro" id="IPR026841">
    <property type="entry name" value="Aur1/Ipt1"/>
</dbReference>
<dbReference type="PANTHER" id="PTHR31310">
    <property type="match status" value="1"/>
</dbReference>
<gene>
    <name evidence="8" type="ORF">SCE1572_23115</name>
</gene>
<evidence type="ECO:0000256" key="5">
    <source>
        <dbReference type="SAM" id="MobiDB-lite"/>
    </source>
</evidence>
<evidence type="ECO:0000259" key="7">
    <source>
        <dbReference type="Pfam" id="PF14378"/>
    </source>
</evidence>
<evidence type="ECO:0000256" key="6">
    <source>
        <dbReference type="SAM" id="Phobius"/>
    </source>
</evidence>
<name>S4XV66_SORCE</name>
<dbReference type="Proteomes" id="UP000014803">
    <property type="component" value="Chromosome"/>
</dbReference>
<dbReference type="Pfam" id="PF14378">
    <property type="entry name" value="PAP2_3"/>
    <property type="match status" value="1"/>
</dbReference>
<dbReference type="eggNOG" id="COG0671">
    <property type="taxonomic scope" value="Bacteria"/>
</dbReference>
<dbReference type="PANTHER" id="PTHR31310:SF7">
    <property type="entry name" value="PA-PHOSPHATASE RELATED-FAMILY PROTEIN DDB_G0268928"/>
    <property type="match status" value="1"/>
</dbReference>
<feature type="transmembrane region" description="Helical" evidence="6">
    <location>
        <begin position="226"/>
        <end position="244"/>
    </location>
</feature>
<evidence type="ECO:0000256" key="1">
    <source>
        <dbReference type="ARBA" id="ARBA00004141"/>
    </source>
</evidence>
<evidence type="ECO:0000256" key="2">
    <source>
        <dbReference type="ARBA" id="ARBA00022692"/>
    </source>
</evidence>
<feature type="transmembrane region" description="Helical" evidence="6">
    <location>
        <begin position="256"/>
        <end position="275"/>
    </location>
</feature>
<dbReference type="OrthoDB" id="629685at2"/>
<protein>
    <recommendedName>
        <fullName evidence="7">Inositolphosphotransferase Aur1/Ipt1 domain-containing protein</fullName>
    </recommendedName>
</protein>
<keyword evidence="3 6" id="KW-1133">Transmembrane helix</keyword>
<proteinExistence type="predicted"/>
<evidence type="ECO:0000313" key="8">
    <source>
        <dbReference type="EMBL" id="AGP37117.1"/>
    </source>
</evidence>
<dbReference type="EMBL" id="CP003969">
    <property type="protein sequence ID" value="AGP37117.1"/>
    <property type="molecule type" value="Genomic_DNA"/>
</dbReference>
<feature type="transmembrane region" description="Helical" evidence="6">
    <location>
        <begin position="281"/>
        <end position="299"/>
    </location>
</feature>
<comment type="subcellular location">
    <subcellularLocation>
        <location evidence="1">Membrane</location>
        <topology evidence="1">Multi-pass membrane protein</topology>
    </subcellularLocation>
</comment>
<feature type="transmembrane region" description="Helical" evidence="6">
    <location>
        <begin position="12"/>
        <end position="32"/>
    </location>
</feature>
<feature type="region of interest" description="Disordered" evidence="5">
    <location>
        <begin position="318"/>
        <end position="347"/>
    </location>
</feature>
<feature type="transmembrane region" description="Helical" evidence="6">
    <location>
        <begin position="63"/>
        <end position="80"/>
    </location>
</feature>
<feature type="transmembrane region" description="Helical" evidence="6">
    <location>
        <begin position="38"/>
        <end position="56"/>
    </location>
</feature>
<dbReference type="AlphaFoldDB" id="S4XV66"/>
<feature type="transmembrane region" description="Helical" evidence="6">
    <location>
        <begin position="128"/>
        <end position="150"/>
    </location>
</feature>
<sequence>MRRRARARWGAFSWLRALSWLPALPWLAYVALLARRGAARWDHLAVAALAATSVCAGERSRRFFLSALPFFLLFLAYDGMKQLDGGLAAPARVLGCELRAAELALFGVEIGGRRLTPGELLARLERPALDLLCALPYGGYVLVMVGHWLHLYRSAALAARRFAWLAFATHLLGLATYRLLPAAPPWYVEAHGCAIDPAAQSSPAALARVDATLGITYFRDLYSRGATVYGALPSLHVTYPLYGLLATFRRASSPSLALQLAYAALMLFAALYLAHHWLIDALLGYAYVALAWALVLRAFPDRGGSDQAGCALPPLAETSGSQRISGVPRSADAQRLQTKSASLRRFR</sequence>
<accession>S4XV66</accession>
<keyword evidence="2 6" id="KW-0812">Transmembrane</keyword>
<dbReference type="HOGENOM" id="CLU_064587_0_0_7"/>
<dbReference type="PATRIC" id="fig|1254432.3.peg.5236"/>
<evidence type="ECO:0000256" key="4">
    <source>
        <dbReference type="ARBA" id="ARBA00023136"/>
    </source>
</evidence>
<reference evidence="8 9" key="1">
    <citation type="journal article" date="2013" name="Sci. Rep.">
        <title>Extraordinary expansion of a Sorangium cellulosum genome from an alkaline milieu.</title>
        <authorList>
            <person name="Han K."/>
            <person name="Li Z.F."/>
            <person name="Peng R."/>
            <person name="Zhu L.P."/>
            <person name="Zhou T."/>
            <person name="Wang L.G."/>
            <person name="Li S.G."/>
            <person name="Zhang X.B."/>
            <person name="Hu W."/>
            <person name="Wu Z.H."/>
            <person name="Qin N."/>
            <person name="Li Y.Z."/>
        </authorList>
    </citation>
    <scope>NUCLEOTIDE SEQUENCE [LARGE SCALE GENOMIC DNA]</scope>
    <source>
        <strain evidence="8 9">So0157-2</strain>
    </source>
</reference>
<dbReference type="STRING" id="1254432.SCE1572_23115"/>
<evidence type="ECO:0000313" key="9">
    <source>
        <dbReference type="Proteomes" id="UP000014803"/>
    </source>
</evidence>
<dbReference type="GO" id="GO:0016020">
    <property type="term" value="C:membrane"/>
    <property type="evidence" value="ECO:0007669"/>
    <property type="project" value="UniProtKB-SubCell"/>
</dbReference>
<evidence type="ECO:0000256" key="3">
    <source>
        <dbReference type="ARBA" id="ARBA00022989"/>
    </source>
</evidence>
<organism evidence="8 9">
    <name type="scientific">Sorangium cellulosum So0157-2</name>
    <dbReference type="NCBI Taxonomy" id="1254432"/>
    <lineage>
        <taxon>Bacteria</taxon>
        <taxon>Pseudomonadati</taxon>
        <taxon>Myxococcota</taxon>
        <taxon>Polyangia</taxon>
        <taxon>Polyangiales</taxon>
        <taxon>Polyangiaceae</taxon>
        <taxon>Sorangium</taxon>
    </lineage>
</organism>
<keyword evidence="4 6" id="KW-0472">Membrane</keyword>